<reference evidence="1 2" key="1">
    <citation type="submission" date="2019-07" db="EMBL/GenBank/DDBJ databases">
        <authorList>
            <person name="Huq M.A."/>
        </authorList>
    </citation>
    <scope>NUCLEOTIDE SEQUENCE [LARGE SCALE GENOMIC DNA]</scope>
    <source>
        <strain evidence="1 2">MAH-19</strain>
    </source>
</reference>
<evidence type="ECO:0000313" key="2">
    <source>
        <dbReference type="Proteomes" id="UP000318733"/>
    </source>
</evidence>
<name>A0A556MBP1_9SPHI</name>
<comment type="caution">
    <text evidence="1">The sequence shown here is derived from an EMBL/GenBank/DDBJ whole genome shotgun (WGS) entry which is preliminary data.</text>
</comment>
<proteinExistence type="predicted"/>
<evidence type="ECO:0000313" key="1">
    <source>
        <dbReference type="EMBL" id="TSJ37347.1"/>
    </source>
</evidence>
<dbReference type="EMBL" id="VLPK01000005">
    <property type="protein sequence ID" value="TSJ37347.1"/>
    <property type="molecule type" value="Genomic_DNA"/>
</dbReference>
<dbReference type="RefSeq" id="WP_144250381.1">
    <property type="nucleotide sequence ID" value="NZ_VLPK01000005.1"/>
</dbReference>
<dbReference type="AlphaFoldDB" id="A0A556MBP1"/>
<organism evidence="1 2">
    <name type="scientific">Mucilaginibacter corticis</name>
    <dbReference type="NCBI Taxonomy" id="2597670"/>
    <lineage>
        <taxon>Bacteria</taxon>
        <taxon>Pseudomonadati</taxon>
        <taxon>Bacteroidota</taxon>
        <taxon>Sphingobacteriia</taxon>
        <taxon>Sphingobacteriales</taxon>
        <taxon>Sphingobacteriaceae</taxon>
        <taxon>Mucilaginibacter</taxon>
    </lineage>
</organism>
<accession>A0A556MBP1</accession>
<sequence>MIFTDPITRLNHIIELSWYILFEKIVSEKLKINKESSLQLHLSKLIFDLGNIYCILPGENFEIEMETNHQDKSIDIVCILGNVKAAIELKCFMKISNRAKDLDSYDALKDIERLHNFSGFEVRKFICLTDNSYYPKTTLTGHGKSVMLKHGTIYPSNTEIIPGWAGKWKVDRDRPIIFPNDIICNWISKKNWHYWMVDVK</sequence>
<protein>
    <submittedName>
        <fullName evidence="1">Uncharacterized protein</fullName>
    </submittedName>
</protein>
<keyword evidence="2" id="KW-1185">Reference proteome</keyword>
<dbReference type="Proteomes" id="UP000318733">
    <property type="component" value="Unassembled WGS sequence"/>
</dbReference>
<gene>
    <name evidence="1" type="ORF">FO440_21545</name>
</gene>
<dbReference type="OrthoDB" id="9182678at2"/>